<organism evidence="1 2">
    <name type="scientific">Thalassotalea profundi</name>
    <dbReference type="NCBI Taxonomy" id="2036687"/>
    <lineage>
        <taxon>Bacteria</taxon>
        <taxon>Pseudomonadati</taxon>
        <taxon>Pseudomonadota</taxon>
        <taxon>Gammaproteobacteria</taxon>
        <taxon>Alteromonadales</taxon>
        <taxon>Colwelliaceae</taxon>
        <taxon>Thalassotalea</taxon>
    </lineage>
</organism>
<name>A0ABQ3IXM2_9GAMM</name>
<evidence type="ECO:0008006" key="3">
    <source>
        <dbReference type="Google" id="ProtNLM"/>
    </source>
</evidence>
<sequence>MQLFSVLKITLCFSIILLGACTNKQLYNTIQETNESRCRAKVGPEREQCFAELNTKNYQEYEQARKSVDKDNLH</sequence>
<gene>
    <name evidence="1" type="ORF">GCM10011501_28880</name>
</gene>
<accession>A0ABQ3IXM2</accession>
<protein>
    <recommendedName>
        <fullName evidence="3">Lipoprotein</fullName>
    </recommendedName>
</protein>
<proteinExistence type="predicted"/>
<evidence type="ECO:0000313" key="1">
    <source>
        <dbReference type="EMBL" id="GHE97507.1"/>
    </source>
</evidence>
<comment type="caution">
    <text evidence="1">The sequence shown here is derived from an EMBL/GenBank/DDBJ whole genome shotgun (WGS) entry which is preliminary data.</text>
</comment>
<dbReference type="Proteomes" id="UP000626370">
    <property type="component" value="Unassembled WGS sequence"/>
</dbReference>
<dbReference type="RefSeq" id="WP_189378960.1">
    <property type="nucleotide sequence ID" value="NZ_BNAH01000012.1"/>
</dbReference>
<dbReference type="EMBL" id="BNAH01000012">
    <property type="protein sequence ID" value="GHE97507.1"/>
    <property type="molecule type" value="Genomic_DNA"/>
</dbReference>
<reference evidence="2" key="1">
    <citation type="journal article" date="2019" name="Int. J. Syst. Evol. Microbiol.">
        <title>The Global Catalogue of Microorganisms (GCM) 10K type strain sequencing project: providing services to taxonomists for standard genome sequencing and annotation.</title>
        <authorList>
            <consortium name="The Broad Institute Genomics Platform"/>
            <consortium name="The Broad Institute Genome Sequencing Center for Infectious Disease"/>
            <person name="Wu L."/>
            <person name="Ma J."/>
        </authorList>
    </citation>
    <scope>NUCLEOTIDE SEQUENCE [LARGE SCALE GENOMIC DNA]</scope>
    <source>
        <strain evidence="2">CGMCC 1.15922</strain>
    </source>
</reference>
<evidence type="ECO:0000313" key="2">
    <source>
        <dbReference type="Proteomes" id="UP000626370"/>
    </source>
</evidence>
<keyword evidence="2" id="KW-1185">Reference proteome</keyword>